<proteinExistence type="predicted"/>
<organism evidence="2 3">
    <name type="scientific">Choiromyces venosus 120613-1</name>
    <dbReference type="NCBI Taxonomy" id="1336337"/>
    <lineage>
        <taxon>Eukaryota</taxon>
        <taxon>Fungi</taxon>
        <taxon>Dikarya</taxon>
        <taxon>Ascomycota</taxon>
        <taxon>Pezizomycotina</taxon>
        <taxon>Pezizomycetes</taxon>
        <taxon>Pezizales</taxon>
        <taxon>Tuberaceae</taxon>
        <taxon>Choiromyces</taxon>
    </lineage>
</organism>
<accession>A0A3N4JVJ0</accession>
<name>A0A3N4JVJ0_9PEZI</name>
<protein>
    <submittedName>
        <fullName evidence="2">Uncharacterized protein</fullName>
    </submittedName>
</protein>
<evidence type="ECO:0000256" key="1">
    <source>
        <dbReference type="SAM" id="Phobius"/>
    </source>
</evidence>
<evidence type="ECO:0000313" key="3">
    <source>
        <dbReference type="Proteomes" id="UP000276215"/>
    </source>
</evidence>
<sequence>MDLENSPVALEGARWGSLIDAIHAKPQVFFCKDLQLYCTLVGGLTWWVYSTFIGLSVRRAVPTWVMKNWKKCITLVSLEVCMASAEVVFFLIFLIFSVPCPPKYSIICNLSFGLPRHVSRSLPLLFVFFLLFSQLRRCAALLSKLCYLLVTWLVCVRLFSRVCLEHIKCHSCRSKRWVKIFFSIHPPYQEN</sequence>
<keyword evidence="3" id="KW-1185">Reference proteome</keyword>
<keyword evidence="1" id="KW-0472">Membrane</keyword>
<keyword evidence="1" id="KW-0812">Transmembrane</keyword>
<reference evidence="2 3" key="1">
    <citation type="journal article" date="2018" name="Nat. Ecol. Evol.">
        <title>Pezizomycetes genomes reveal the molecular basis of ectomycorrhizal truffle lifestyle.</title>
        <authorList>
            <person name="Murat C."/>
            <person name="Payen T."/>
            <person name="Noel B."/>
            <person name="Kuo A."/>
            <person name="Morin E."/>
            <person name="Chen J."/>
            <person name="Kohler A."/>
            <person name="Krizsan K."/>
            <person name="Balestrini R."/>
            <person name="Da Silva C."/>
            <person name="Montanini B."/>
            <person name="Hainaut M."/>
            <person name="Levati E."/>
            <person name="Barry K.W."/>
            <person name="Belfiori B."/>
            <person name="Cichocki N."/>
            <person name="Clum A."/>
            <person name="Dockter R.B."/>
            <person name="Fauchery L."/>
            <person name="Guy J."/>
            <person name="Iotti M."/>
            <person name="Le Tacon F."/>
            <person name="Lindquist E.A."/>
            <person name="Lipzen A."/>
            <person name="Malagnac F."/>
            <person name="Mello A."/>
            <person name="Molinier V."/>
            <person name="Miyauchi S."/>
            <person name="Poulain J."/>
            <person name="Riccioni C."/>
            <person name="Rubini A."/>
            <person name="Sitrit Y."/>
            <person name="Splivallo R."/>
            <person name="Traeger S."/>
            <person name="Wang M."/>
            <person name="Zifcakova L."/>
            <person name="Wipf D."/>
            <person name="Zambonelli A."/>
            <person name="Paolocci F."/>
            <person name="Nowrousian M."/>
            <person name="Ottonello S."/>
            <person name="Baldrian P."/>
            <person name="Spatafora J.W."/>
            <person name="Henrissat B."/>
            <person name="Nagy L.G."/>
            <person name="Aury J.M."/>
            <person name="Wincker P."/>
            <person name="Grigoriev I.V."/>
            <person name="Bonfante P."/>
            <person name="Martin F.M."/>
        </authorList>
    </citation>
    <scope>NUCLEOTIDE SEQUENCE [LARGE SCALE GENOMIC DNA]</scope>
    <source>
        <strain evidence="2 3">120613-1</strain>
    </source>
</reference>
<feature type="transmembrane region" description="Helical" evidence="1">
    <location>
        <begin position="118"/>
        <end position="135"/>
    </location>
</feature>
<dbReference type="Proteomes" id="UP000276215">
    <property type="component" value="Unassembled WGS sequence"/>
</dbReference>
<evidence type="ECO:0000313" key="2">
    <source>
        <dbReference type="EMBL" id="RPA97734.1"/>
    </source>
</evidence>
<gene>
    <name evidence="2" type="ORF">L873DRAFT_1085823</name>
</gene>
<dbReference type="EMBL" id="ML120401">
    <property type="protein sequence ID" value="RPA97734.1"/>
    <property type="molecule type" value="Genomic_DNA"/>
</dbReference>
<feature type="transmembrane region" description="Helical" evidence="1">
    <location>
        <begin position="76"/>
        <end position="98"/>
    </location>
</feature>
<feature type="transmembrane region" description="Helical" evidence="1">
    <location>
        <begin position="34"/>
        <end position="55"/>
    </location>
</feature>
<keyword evidence="1" id="KW-1133">Transmembrane helix</keyword>
<dbReference type="AlphaFoldDB" id="A0A3N4JVJ0"/>